<gene>
    <name evidence="2" type="ORF">CALK_2430</name>
</gene>
<sequence length="99" mass="11165">MGNRKKHSSSFKVKVALAALRNDKTMPGLASEFGVHANQIHTWKREFLANATSAFDGDKQAQSEVKELRQQNNELTHLLGEKTLEVSFLKKNCQKLNLL</sequence>
<dbReference type="eggNOG" id="COG2963">
    <property type="taxonomic scope" value="Bacteria"/>
</dbReference>
<dbReference type="STRING" id="1313304.CALK_2430"/>
<organism evidence="2 3">
    <name type="scientific">Chitinivibrio alkaliphilus ACht1</name>
    <dbReference type="NCBI Taxonomy" id="1313304"/>
    <lineage>
        <taxon>Bacteria</taxon>
        <taxon>Pseudomonadati</taxon>
        <taxon>Fibrobacterota</taxon>
        <taxon>Chitinivibrionia</taxon>
        <taxon>Chitinivibrionales</taxon>
        <taxon>Chitinivibrionaceae</taxon>
        <taxon>Chitinivibrio</taxon>
    </lineage>
</organism>
<dbReference type="InterPro" id="IPR002514">
    <property type="entry name" value="Transposase_8"/>
</dbReference>
<comment type="caution">
    <text evidence="2">The sequence shown here is derived from an EMBL/GenBank/DDBJ whole genome shotgun (WGS) entry which is preliminary data.</text>
</comment>
<name>U7D2K5_9BACT</name>
<keyword evidence="1" id="KW-0175">Coiled coil</keyword>
<dbReference type="SUPFAM" id="SSF48295">
    <property type="entry name" value="TrpR-like"/>
    <property type="match status" value="1"/>
</dbReference>
<evidence type="ECO:0000313" key="2">
    <source>
        <dbReference type="EMBL" id="ERP30739.1"/>
    </source>
</evidence>
<accession>U7D2K5</accession>
<dbReference type="GO" id="GO:0006313">
    <property type="term" value="P:DNA transposition"/>
    <property type="evidence" value="ECO:0007669"/>
    <property type="project" value="InterPro"/>
</dbReference>
<dbReference type="OrthoDB" id="5571971at2"/>
<dbReference type="GO" id="GO:0043565">
    <property type="term" value="F:sequence-specific DNA binding"/>
    <property type="evidence" value="ECO:0007669"/>
    <property type="project" value="InterPro"/>
</dbReference>
<dbReference type="Proteomes" id="UP000017148">
    <property type="component" value="Unassembled WGS sequence"/>
</dbReference>
<dbReference type="RefSeq" id="WP_022637773.1">
    <property type="nucleotide sequence ID" value="NZ_ASJR01000036.1"/>
</dbReference>
<reference evidence="2 3" key="1">
    <citation type="journal article" date="2013" name="Environ. Microbiol.">
        <title>Genome analysis of Chitinivibrio alkaliphilus gen. nov., sp. nov., a novel extremely haloalkaliphilic anaerobic chitinolytic bacterium from the candidate phylum Termite Group 3.</title>
        <authorList>
            <person name="Sorokin D.Y."/>
            <person name="Gumerov V.M."/>
            <person name="Rakitin A.L."/>
            <person name="Beletsky A.V."/>
            <person name="Damste J.S."/>
            <person name="Muyzer G."/>
            <person name="Mardanov A.V."/>
            <person name="Ravin N.V."/>
        </authorList>
    </citation>
    <scope>NUCLEOTIDE SEQUENCE [LARGE SCALE GENOMIC DNA]</scope>
    <source>
        <strain evidence="2 3">ACht1</strain>
    </source>
</reference>
<dbReference type="AlphaFoldDB" id="U7D2K5"/>
<dbReference type="InterPro" id="IPR010921">
    <property type="entry name" value="Trp_repressor/repl_initiator"/>
</dbReference>
<evidence type="ECO:0000313" key="3">
    <source>
        <dbReference type="Proteomes" id="UP000017148"/>
    </source>
</evidence>
<dbReference type="GO" id="GO:0004803">
    <property type="term" value="F:transposase activity"/>
    <property type="evidence" value="ECO:0007669"/>
    <property type="project" value="InterPro"/>
</dbReference>
<dbReference type="Pfam" id="PF01527">
    <property type="entry name" value="HTH_Tnp_1"/>
    <property type="match status" value="1"/>
</dbReference>
<keyword evidence="3" id="KW-1185">Reference proteome</keyword>
<proteinExistence type="predicted"/>
<evidence type="ECO:0000256" key="1">
    <source>
        <dbReference type="SAM" id="Coils"/>
    </source>
</evidence>
<dbReference type="Gene3D" id="1.10.10.60">
    <property type="entry name" value="Homeodomain-like"/>
    <property type="match status" value="1"/>
</dbReference>
<protein>
    <submittedName>
        <fullName evidence="2">Transposase</fullName>
    </submittedName>
</protein>
<feature type="coiled-coil region" evidence="1">
    <location>
        <begin position="58"/>
        <end position="85"/>
    </location>
</feature>
<dbReference type="EMBL" id="ASJR01000036">
    <property type="protein sequence ID" value="ERP30739.1"/>
    <property type="molecule type" value="Genomic_DNA"/>
</dbReference>